<keyword evidence="1" id="KW-0732">Signal</keyword>
<dbReference type="AlphaFoldDB" id="A0AAN9N5N9"/>
<dbReference type="EMBL" id="JAYMYR010000005">
    <property type="protein sequence ID" value="KAK7364417.1"/>
    <property type="molecule type" value="Genomic_DNA"/>
</dbReference>
<evidence type="ECO:0000313" key="2">
    <source>
        <dbReference type="EMBL" id="KAK7364417.1"/>
    </source>
</evidence>
<evidence type="ECO:0000313" key="3">
    <source>
        <dbReference type="Proteomes" id="UP001374584"/>
    </source>
</evidence>
<comment type="caution">
    <text evidence="2">The sequence shown here is derived from an EMBL/GenBank/DDBJ whole genome shotgun (WGS) entry which is preliminary data.</text>
</comment>
<proteinExistence type="predicted"/>
<accession>A0AAN9N5N9</accession>
<name>A0AAN9N5N9_PHACN</name>
<evidence type="ECO:0000256" key="1">
    <source>
        <dbReference type="SAM" id="SignalP"/>
    </source>
</evidence>
<feature type="signal peptide" evidence="1">
    <location>
        <begin position="1"/>
        <end position="21"/>
    </location>
</feature>
<feature type="chain" id="PRO_5042918715" evidence="1">
    <location>
        <begin position="22"/>
        <end position="220"/>
    </location>
</feature>
<sequence length="220" mass="22832">MMGRIQLVNVVIIGFLDLAELVGHPIRVSFVDGSEGGGILGIGEGEAGGLVHGGDPDALSQPSRPLAVCLDVARDEGGKKVMASLGGMRRVEDAARWSAICNEGREKATTSHGGVRCTEDVTRWSATVGACQSPLPGGAGCVLDGGPGRGIVGGNEVQGGRGELLEMGRVMDGRSAIRCDRESALVNFQDLFGTRKLGSNAGMTGFSFKPLGVRLLLPRY</sequence>
<organism evidence="2 3">
    <name type="scientific">Phaseolus coccineus</name>
    <name type="common">Scarlet runner bean</name>
    <name type="synonym">Phaseolus multiflorus</name>
    <dbReference type="NCBI Taxonomy" id="3886"/>
    <lineage>
        <taxon>Eukaryota</taxon>
        <taxon>Viridiplantae</taxon>
        <taxon>Streptophyta</taxon>
        <taxon>Embryophyta</taxon>
        <taxon>Tracheophyta</taxon>
        <taxon>Spermatophyta</taxon>
        <taxon>Magnoliopsida</taxon>
        <taxon>eudicotyledons</taxon>
        <taxon>Gunneridae</taxon>
        <taxon>Pentapetalae</taxon>
        <taxon>rosids</taxon>
        <taxon>fabids</taxon>
        <taxon>Fabales</taxon>
        <taxon>Fabaceae</taxon>
        <taxon>Papilionoideae</taxon>
        <taxon>50 kb inversion clade</taxon>
        <taxon>NPAAA clade</taxon>
        <taxon>indigoferoid/millettioid clade</taxon>
        <taxon>Phaseoleae</taxon>
        <taxon>Phaseolus</taxon>
    </lineage>
</organism>
<keyword evidence="3" id="KW-1185">Reference proteome</keyword>
<dbReference type="Proteomes" id="UP001374584">
    <property type="component" value="Unassembled WGS sequence"/>
</dbReference>
<protein>
    <submittedName>
        <fullName evidence="2">Uncharacterized protein</fullName>
    </submittedName>
</protein>
<reference evidence="2 3" key="1">
    <citation type="submission" date="2024-01" db="EMBL/GenBank/DDBJ databases">
        <title>The genomes of 5 underutilized Papilionoideae crops provide insights into root nodulation and disease resistanc.</title>
        <authorList>
            <person name="Jiang F."/>
        </authorList>
    </citation>
    <scope>NUCLEOTIDE SEQUENCE [LARGE SCALE GENOMIC DNA]</scope>
    <source>
        <strain evidence="2">JINMINGXINNONG_FW02</strain>
        <tissue evidence="2">Leaves</tissue>
    </source>
</reference>
<gene>
    <name evidence="2" type="ORF">VNO80_13055</name>
</gene>